<dbReference type="PRINTS" id="PR00300">
    <property type="entry name" value="CLPPROTEASEA"/>
</dbReference>
<feature type="domain" description="AAA+ ATPase" evidence="3">
    <location>
        <begin position="173"/>
        <end position="321"/>
    </location>
</feature>
<dbReference type="GO" id="GO:0016887">
    <property type="term" value="F:ATP hydrolysis activity"/>
    <property type="evidence" value="ECO:0007669"/>
    <property type="project" value="InterPro"/>
</dbReference>
<dbReference type="InterPro" id="IPR050130">
    <property type="entry name" value="ClpA_ClpB"/>
</dbReference>
<proteinExistence type="predicted"/>
<evidence type="ECO:0000259" key="3">
    <source>
        <dbReference type="SMART" id="SM00382"/>
    </source>
</evidence>
<evidence type="ECO:0000256" key="1">
    <source>
        <dbReference type="ARBA" id="ARBA00022741"/>
    </source>
</evidence>
<dbReference type="PANTHER" id="PTHR11638">
    <property type="entry name" value="ATP-DEPENDENT CLP PROTEASE"/>
    <property type="match status" value="1"/>
</dbReference>
<evidence type="ECO:0000313" key="5">
    <source>
        <dbReference type="Proteomes" id="UP000245206"/>
    </source>
</evidence>
<organism evidence="4 5">
    <name type="scientific">Leptospira ellinghausenii</name>
    <dbReference type="NCBI Taxonomy" id="1917822"/>
    <lineage>
        <taxon>Bacteria</taxon>
        <taxon>Pseudomonadati</taxon>
        <taxon>Spirochaetota</taxon>
        <taxon>Spirochaetia</taxon>
        <taxon>Leptospirales</taxon>
        <taxon>Leptospiraceae</taxon>
        <taxon>Leptospira</taxon>
    </lineage>
</organism>
<dbReference type="SUPFAM" id="SSF52540">
    <property type="entry name" value="P-loop containing nucleoside triphosphate hydrolases"/>
    <property type="match status" value="1"/>
</dbReference>
<protein>
    <recommendedName>
        <fullName evidence="3">AAA+ ATPase domain-containing protein</fullName>
    </recommendedName>
</protein>
<dbReference type="InterPro" id="IPR027417">
    <property type="entry name" value="P-loop_NTPase"/>
</dbReference>
<dbReference type="GO" id="GO:0034605">
    <property type="term" value="P:cellular response to heat"/>
    <property type="evidence" value="ECO:0007669"/>
    <property type="project" value="TreeGrafter"/>
</dbReference>
<dbReference type="GO" id="GO:0005737">
    <property type="term" value="C:cytoplasm"/>
    <property type="evidence" value="ECO:0007669"/>
    <property type="project" value="TreeGrafter"/>
</dbReference>
<dbReference type="InterPro" id="IPR003593">
    <property type="entry name" value="AAA+_ATPase"/>
</dbReference>
<evidence type="ECO:0000256" key="2">
    <source>
        <dbReference type="ARBA" id="ARBA00022840"/>
    </source>
</evidence>
<name>A0A2P2DJ21_9LEPT</name>
<dbReference type="Proteomes" id="UP000245206">
    <property type="component" value="Unassembled WGS sequence"/>
</dbReference>
<reference evidence="5" key="1">
    <citation type="journal article" date="2019" name="Microbiol. Immunol.">
        <title>Molecular and phenotypic characterization of Leptospira johnsonii sp. nov., Leptospira ellinghausenii sp. nov. and Leptospira ryugenii sp. nov. isolated from soil and water in Japan.</title>
        <authorList>
            <person name="Masuzawa T."/>
            <person name="Saito M."/>
            <person name="Nakao R."/>
            <person name="Nikaido Y."/>
            <person name="Matsumoto M."/>
            <person name="Ogawa M."/>
            <person name="Yokoyama M."/>
            <person name="Hidaka Y."/>
            <person name="Tomita J."/>
            <person name="Sakakibara K."/>
            <person name="Suzuki K."/>
            <person name="Yasuda S."/>
            <person name="Sato H."/>
            <person name="Yamaguchi M."/>
            <person name="Yoshida S.I."/>
            <person name="Koizumi N."/>
            <person name="Kawamura Y."/>
        </authorList>
    </citation>
    <scope>NUCLEOTIDE SEQUENCE [LARGE SCALE GENOMIC DNA]</scope>
    <source>
        <strain evidence="5">E18</strain>
    </source>
</reference>
<dbReference type="Pfam" id="PF07724">
    <property type="entry name" value="AAA_2"/>
    <property type="match status" value="1"/>
</dbReference>
<keyword evidence="5" id="KW-1185">Reference proteome</keyword>
<dbReference type="GO" id="GO:0005524">
    <property type="term" value="F:ATP binding"/>
    <property type="evidence" value="ECO:0007669"/>
    <property type="project" value="UniProtKB-KW"/>
</dbReference>
<dbReference type="InterPro" id="IPR001270">
    <property type="entry name" value="ClpA/B"/>
</dbReference>
<evidence type="ECO:0000313" key="4">
    <source>
        <dbReference type="EMBL" id="GBF44638.1"/>
    </source>
</evidence>
<dbReference type="RefSeq" id="WP_217349948.1">
    <property type="nucleotide sequence ID" value="NZ_BFAZ01000019.1"/>
</dbReference>
<dbReference type="AlphaFoldDB" id="A0A2P2DJ21"/>
<dbReference type="Gene3D" id="3.40.50.300">
    <property type="entry name" value="P-loop containing nucleotide triphosphate hydrolases"/>
    <property type="match status" value="1"/>
</dbReference>
<keyword evidence="2" id="KW-0067">ATP-binding</keyword>
<comment type="caution">
    <text evidence="4">The sequence shown here is derived from an EMBL/GenBank/DDBJ whole genome shotgun (WGS) entry which is preliminary data.</text>
</comment>
<dbReference type="PANTHER" id="PTHR11638:SF18">
    <property type="entry name" value="HEAT SHOCK PROTEIN 104"/>
    <property type="match status" value="1"/>
</dbReference>
<gene>
    <name evidence="4" type="ORF">LPTSP2_39410</name>
</gene>
<sequence length="328" mass="37946">MQLDRILYTYSESLFLDLKKHLFEKGNELFSFSRLESLNLDEDTLYFIDITSLTTTLSNPGQSTYNAEKFLDTLNFEYRLIIEEPKAETAMRLLKFHIDAIEKFELFSETETIKSNKEDMKIHKKLISNLSDSETSNLLIRLHENLIGHRILKDRLSEEIRKFQFFRKLNEDKILSLFLMGKSGVGKTEIARILHDFLDPDGKLIKINFGNYSSKDALNNLIGSPRGYIGSETGELSEKIKKSQSGLILIDEFEKADEKVFHFFLELLEDGKFTDAQGVEYNLEGYIIIFTSNLDANGFEKIIFPELISRITYICELETLNCYSSVKN</sequence>
<accession>A0A2P2DJ21</accession>
<dbReference type="InterPro" id="IPR003959">
    <property type="entry name" value="ATPase_AAA_core"/>
</dbReference>
<dbReference type="SMART" id="SM00382">
    <property type="entry name" value="AAA"/>
    <property type="match status" value="1"/>
</dbReference>
<keyword evidence="1" id="KW-0547">Nucleotide-binding</keyword>
<dbReference type="EMBL" id="BFAZ01000019">
    <property type="protein sequence ID" value="GBF44638.1"/>
    <property type="molecule type" value="Genomic_DNA"/>
</dbReference>
<feature type="non-terminal residue" evidence="4">
    <location>
        <position position="328"/>
    </location>
</feature>